<dbReference type="AlphaFoldDB" id="A0AA86YWF8"/>
<evidence type="ECO:0000256" key="1">
    <source>
        <dbReference type="SAM" id="SignalP"/>
    </source>
</evidence>
<reference evidence="3" key="2">
    <citation type="submission" date="2008-04" db="EMBL/GenBank/DDBJ databases">
        <title>Draft genome sequence of Providencia stuartii(ATCC 25827).</title>
        <authorList>
            <person name="Sudarsanam P."/>
            <person name="Ley R."/>
            <person name="Guruge J."/>
            <person name="Turnbaugh P.J."/>
            <person name="Mahowald M."/>
            <person name="Liep D."/>
            <person name="Gordon J."/>
        </authorList>
    </citation>
    <scope>NUCLEOTIDE SEQUENCE [LARGE SCALE GENOMIC DNA]</scope>
    <source>
        <strain evidence="3">ATCC 25827</strain>
    </source>
</reference>
<protein>
    <recommendedName>
        <fullName evidence="4">Secreted protein</fullName>
    </recommendedName>
</protein>
<feature type="signal peptide" evidence="1">
    <location>
        <begin position="1"/>
        <end position="22"/>
    </location>
</feature>
<evidence type="ECO:0008006" key="4">
    <source>
        <dbReference type="Google" id="ProtNLM"/>
    </source>
</evidence>
<dbReference type="EMBL" id="ABJD02000101">
    <property type="protein sequence ID" value="EDU59138.1"/>
    <property type="molecule type" value="Genomic_DNA"/>
</dbReference>
<reference evidence="2 3" key="3">
    <citation type="submission" date="2008-05" db="EMBL/GenBank/DDBJ databases">
        <authorList>
            <person name="Fulton L."/>
            <person name="Clifton S."/>
            <person name="Fulton B."/>
            <person name="Xu J."/>
            <person name="Minx P."/>
            <person name="Pepin K.H."/>
            <person name="Johnson M."/>
            <person name="Thiruvilangam P."/>
            <person name="Bhonagiri V."/>
            <person name="Nash W.E."/>
            <person name="Mardis E.R."/>
            <person name="Wilson R.K."/>
        </authorList>
    </citation>
    <scope>NUCLEOTIDE SEQUENCE [LARGE SCALE GENOMIC DNA]</scope>
    <source>
        <strain evidence="2 3">ATCC 25827</strain>
    </source>
</reference>
<keyword evidence="1" id="KW-0732">Signal</keyword>
<organism evidence="2 3">
    <name type="scientific">Providencia stuartii ATCC 25827</name>
    <dbReference type="NCBI Taxonomy" id="471874"/>
    <lineage>
        <taxon>Bacteria</taxon>
        <taxon>Pseudomonadati</taxon>
        <taxon>Pseudomonadota</taxon>
        <taxon>Gammaproteobacteria</taxon>
        <taxon>Enterobacterales</taxon>
        <taxon>Morganellaceae</taxon>
        <taxon>Providencia</taxon>
    </lineage>
</organism>
<evidence type="ECO:0000313" key="3">
    <source>
        <dbReference type="Proteomes" id="UP000004506"/>
    </source>
</evidence>
<feature type="chain" id="PRO_5041706354" description="Secreted protein" evidence="1">
    <location>
        <begin position="23"/>
        <end position="202"/>
    </location>
</feature>
<proteinExistence type="predicted"/>
<evidence type="ECO:0000313" key="2">
    <source>
        <dbReference type="EMBL" id="EDU59138.1"/>
    </source>
</evidence>
<dbReference type="Proteomes" id="UP000004506">
    <property type="component" value="Unassembled WGS sequence"/>
</dbReference>
<name>A0AA86YWF8_PROST</name>
<reference evidence="3" key="1">
    <citation type="submission" date="2008-04" db="EMBL/GenBank/DDBJ databases">
        <title>Draft genome sequence of Providencia stuartii (ATCC 25827).</title>
        <authorList>
            <person name="Sudarsanam P."/>
            <person name="Ley R."/>
            <person name="Guruge J."/>
            <person name="Turnbaugh P.J."/>
            <person name="Mahowald M."/>
            <person name="Liep D."/>
            <person name="Gordon J."/>
        </authorList>
    </citation>
    <scope>NUCLEOTIDE SEQUENCE [LARGE SCALE GENOMIC DNA]</scope>
    <source>
        <strain evidence="3">ATCC 25827</strain>
    </source>
</reference>
<gene>
    <name evidence="2" type="ORF">PROSTU_02326</name>
</gene>
<accession>A0AA86YWF8</accession>
<dbReference type="RefSeq" id="WP_004919238.1">
    <property type="nucleotide sequence ID" value="NZ_DS607663.1"/>
</dbReference>
<sequence>MAIIKKMILFSLLISCTYSAHAIGIIKALSACDSRFFEEIKHNQEFAMIPQNITIAELFSQSGINIPLQYTTKDGLELTHFIAIAIDLERYKEISNNRIGGRFYYWGFETSMPEQDVIQHLSQHIPLIEGAGYFVANSKMRNAISEPWQKNLTPVSGLIPVGDSAEKLFFIEANKENNTVKIMCTLQGNVEEKDLQAVGLIH</sequence>
<comment type="caution">
    <text evidence="2">The sequence shown here is derived from an EMBL/GenBank/DDBJ whole genome shotgun (WGS) entry which is preliminary data.</text>
</comment>